<dbReference type="Proteomes" id="UP000229342">
    <property type="component" value="Unassembled WGS sequence"/>
</dbReference>
<feature type="region of interest" description="Disordered" evidence="1">
    <location>
        <begin position="37"/>
        <end position="63"/>
    </location>
</feature>
<accession>A0A2H0KBL2</accession>
<proteinExistence type="predicted"/>
<feature type="compositionally biased region" description="Polar residues" evidence="1">
    <location>
        <begin position="37"/>
        <end position="46"/>
    </location>
</feature>
<reference evidence="2 3" key="1">
    <citation type="submission" date="2017-09" db="EMBL/GenBank/DDBJ databases">
        <title>Depth-based differentiation of microbial function through sediment-hosted aquifers and enrichment of novel symbionts in the deep terrestrial subsurface.</title>
        <authorList>
            <person name="Probst A.J."/>
            <person name="Ladd B."/>
            <person name="Jarett J.K."/>
            <person name="Geller-Mcgrath D.E."/>
            <person name="Sieber C.M."/>
            <person name="Emerson J.B."/>
            <person name="Anantharaman K."/>
            <person name="Thomas B.C."/>
            <person name="Malmstrom R."/>
            <person name="Stieglmeier M."/>
            <person name="Klingl A."/>
            <person name="Woyke T."/>
            <person name="Ryan C.M."/>
            <person name="Banfield J.F."/>
        </authorList>
    </citation>
    <scope>NUCLEOTIDE SEQUENCE [LARGE SCALE GENOMIC DNA]</scope>
    <source>
        <strain evidence="2">CG11_big_fil_rev_8_21_14_0_20_46_11</strain>
    </source>
</reference>
<dbReference type="AlphaFoldDB" id="A0A2H0KBL2"/>
<evidence type="ECO:0000256" key="1">
    <source>
        <dbReference type="SAM" id="MobiDB-lite"/>
    </source>
</evidence>
<evidence type="ECO:0000313" key="2">
    <source>
        <dbReference type="EMBL" id="PIQ68640.1"/>
    </source>
</evidence>
<comment type="caution">
    <text evidence="2">The sequence shown here is derived from an EMBL/GenBank/DDBJ whole genome shotgun (WGS) entry which is preliminary data.</text>
</comment>
<sequence length="63" mass="7206">MFVKFATAESPSTWLGARGEDFLLWRSYVAEPVPMGQTAQQKTLNDMSAVRPRRMRDVSKETE</sequence>
<name>A0A2H0KBL2_9BACT</name>
<organism evidence="2 3">
    <name type="scientific">Candidatus Taylorbacteria bacterium CG11_big_fil_rev_8_21_14_0_20_46_11</name>
    <dbReference type="NCBI Taxonomy" id="1975025"/>
    <lineage>
        <taxon>Bacteria</taxon>
        <taxon>Candidatus Tayloriibacteriota</taxon>
    </lineage>
</organism>
<dbReference type="EMBL" id="PCVG01000037">
    <property type="protein sequence ID" value="PIQ68640.1"/>
    <property type="molecule type" value="Genomic_DNA"/>
</dbReference>
<evidence type="ECO:0000313" key="3">
    <source>
        <dbReference type="Proteomes" id="UP000229342"/>
    </source>
</evidence>
<protein>
    <submittedName>
        <fullName evidence="2">Uncharacterized protein</fullName>
    </submittedName>
</protein>
<gene>
    <name evidence="2" type="ORF">COV91_03040</name>
</gene>